<dbReference type="PANTHER" id="PTHR34580:SF3">
    <property type="entry name" value="PROTEIN PAFB"/>
    <property type="match status" value="1"/>
</dbReference>
<dbReference type="SUPFAM" id="SSF46785">
    <property type="entry name" value="Winged helix' DNA-binding domain"/>
    <property type="match status" value="1"/>
</dbReference>
<keyword evidence="2" id="KW-0804">Transcription</keyword>
<evidence type="ECO:0000259" key="3">
    <source>
        <dbReference type="PROSITE" id="PS51000"/>
    </source>
</evidence>
<reference evidence="4 5" key="1">
    <citation type="submission" date="2021-03" db="EMBL/GenBank/DDBJ databases">
        <title>Fibrella sp. HMF5405 genome sequencing and assembly.</title>
        <authorList>
            <person name="Kang H."/>
            <person name="Kim H."/>
            <person name="Bae S."/>
            <person name="Joh K."/>
        </authorList>
    </citation>
    <scope>NUCLEOTIDE SEQUENCE [LARGE SCALE GENOMIC DNA]</scope>
    <source>
        <strain evidence="4 5">HMF5405</strain>
    </source>
</reference>
<keyword evidence="5" id="KW-1185">Reference proteome</keyword>
<dbReference type="InterPro" id="IPR026881">
    <property type="entry name" value="WYL_dom"/>
</dbReference>
<dbReference type="InterPro" id="IPR051534">
    <property type="entry name" value="CBASS_pafABC_assoc_protein"/>
</dbReference>
<evidence type="ECO:0000256" key="1">
    <source>
        <dbReference type="ARBA" id="ARBA00023015"/>
    </source>
</evidence>
<accession>A0ABS3JB09</accession>
<dbReference type="Gene3D" id="1.10.10.10">
    <property type="entry name" value="Winged helix-like DNA-binding domain superfamily/Winged helix DNA-binding domain"/>
    <property type="match status" value="1"/>
</dbReference>
<dbReference type="InterPro" id="IPR057727">
    <property type="entry name" value="WCX_dom"/>
</dbReference>
<dbReference type="InterPro" id="IPR028349">
    <property type="entry name" value="PafC-like"/>
</dbReference>
<dbReference type="Proteomes" id="UP000664628">
    <property type="component" value="Unassembled WGS sequence"/>
</dbReference>
<dbReference type="PROSITE" id="PS52050">
    <property type="entry name" value="WYL"/>
    <property type="match status" value="1"/>
</dbReference>
<dbReference type="Pfam" id="PF13280">
    <property type="entry name" value="WYL"/>
    <property type="match status" value="1"/>
</dbReference>
<evidence type="ECO:0000313" key="4">
    <source>
        <dbReference type="EMBL" id="MBO0947171.1"/>
    </source>
</evidence>
<dbReference type="Pfam" id="PF08279">
    <property type="entry name" value="HTH_11"/>
    <property type="match status" value="1"/>
</dbReference>
<dbReference type="Pfam" id="PF25583">
    <property type="entry name" value="WCX"/>
    <property type="match status" value="1"/>
</dbReference>
<gene>
    <name evidence="4" type="ORF">J2I46_01155</name>
</gene>
<proteinExistence type="predicted"/>
<dbReference type="InterPro" id="IPR001034">
    <property type="entry name" value="DeoR_HTH"/>
</dbReference>
<name>A0ABS3JB09_9BACT</name>
<evidence type="ECO:0000313" key="5">
    <source>
        <dbReference type="Proteomes" id="UP000664628"/>
    </source>
</evidence>
<protein>
    <submittedName>
        <fullName evidence="4">YafY family transcriptional regulator</fullName>
    </submittedName>
</protein>
<dbReference type="EMBL" id="JAFMYW010000001">
    <property type="protein sequence ID" value="MBO0947171.1"/>
    <property type="molecule type" value="Genomic_DNA"/>
</dbReference>
<sequence>MNRIDRLTAILIHLQSKRVVRAQDLADRFSISLRTVYRDIRSLEEAGVPIGAEAGVGYFLDGYHLPPVMFTNAEASALVFGAKLVERMADLSLREPFESALFKVKSVLKKAEKEHLDELEPLISVSNYRRPTPFSDQLLNQIQSACVQQQVLVIDYQTPYNTALTTREVEPIGLYHYSSGWHLIAFCRLRQDYRDFRTDRIRQMTTTGKLFSRQSLLSLQGYLDRMRASRDMKDLTEAVIWFDKRAARFTEHQRLDFGFLSEEVQENRVKMIFLTQYPEGLARWLMMFGNGATIDKPVRLKQLLISLADEISAHHGQPQTLLT</sequence>
<feature type="domain" description="HTH deoR-type" evidence="3">
    <location>
        <begin position="3"/>
        <end position="58"/>
    </location>
</feature>
<dbReference type="InterPro" id="IPR036390">
    <property type="entry name" value="WH_DNA-bd_sf"/>
</dbReference>
<dbReference type="InterPro" id="IPR013196">
    <property type="entry name" value="HTH_11"/>
</dbReference>
<organism evidence="4 5">
    <name type="scientific">Fibrella forsythiae</name>
    <dbReference type="NCBI Taxonomy" id="2817061"/>
    <lineage>
        <taxon>Bacteria</taxon>
        <taxon>Pseudomonadati</taxon>
        <taxon>Bacteroidota</taxon>
        <taxon>Cytophagia</taxon>
        <taxon>Cytophagales</taxon>
        <taxon>Spirosomataceae</taxon>
        <taxon>Fibrella</taxon>
    </lineage>
</organism>
<evidence type="ECO:0000256" key="2">
    <source>
        <dbReference type="ARBA" id="ARBA00023163"/>
    </source>
</evidence>
<keyword evidence="1" id="KW-0805">Transcription regulation</keyword>
<dbReference type="InterPro" id="IPR036388">
    <property type="entry name" value="WH-like_DNA-bd_sf"/>
</dbReference>
<dbReference type="PROSITE" id="PS51000">
    <property type="entry name" value="HTH_DEOR_2"/>
    <property type="match status" value="1"/>
</dbReference>
<comment type="caution">
    <text evidence="4">The sequence shown here is derived from an EMBL/GenBank/DDBJ whole genome shotgun (WGS) entry which is preliminary data.</text>
</comment>
<dbReference type="PIRSF" id="PIRSF016838">
    <property type="entry name" value="PafC"/>
    <property type="match status" value="1"/>
</dbReference>
<dbReference type="PANTHER" id="PTHR34580">
    <property type="match status" value="1"/>
</dbReference>
<dbReference type="RefSeq" id="WP_207327090.1">
    <property type="nucleotide sequence ID" value="NZ_JAFMYW010000001.1"/>
</dbReference>